<comment type="caution">
    <text evidence="1">The sequence shown here is derived from an EMBL/GenBank/DDBJ whole genome shotgun (WGS) entry which is preliminary data.</text>
</comment>
<organism evidence="1 2">
    <name type="scientific">Trichonephila clavata</name>
    <name type="common">Joro spider</name>
    <name type="synonym">Nephila clavata</name>
    <dbReference type="NCBI Taxonomy" id="2740835"/>
    <lineage>
        <taxon>Eukaryota</taxon>
        <taxon>Metazoa</taxon>
        <taxon>Ecdysozoa</taxon>
        <taxon>Arthropoda</taxon>
        <taxon>Chelicerata</taxon>
        <taxon>Arachnida</taxon>
        <taxon>Araneae</taxon>
        <taxon>Araneomorphae</taxon>
        <taxon>Entelegynae</taxon>
        <taxon>Araneoidea</taxon>
        <taxon>Nephilidae</taxon>
        <taxon>Trichonephila</taxon>
    </lineage>
</organism>
<proteinExistence type="predicted"/>
<dbReference type="OrthoDB" id="6409943at2759"/>
<evidence type="ECO:0000313" key="1">
    <source>
        <dbReference type="EMBL" id="GFQ64964.1"/>
    </source>
</evidence>
<gene>
    <name evidence="1" type="primary">NCL1_55037</name>
    <name evidence="1" type="ORF">TNCT_409511</name>
</gene>
<keyword evidence="2" id="KW-1185">Reference proteome</keyword>
<reference evidence="1" key="1">
    <citation type="submission" date="2020-07" db="EMBL/GenBank/DDBJ databases">
        <title>Multicomponent nature underlies the extraordinary mechanical properties of spider dragline silk.</title>
        <authorList>
            <person name="Kono N."/>
            <person name="Nakamura H."/>
            <person name="Mori M."/>
            <person name="Yoshida Y."/>
            <person name="Ohtoshi R."/>
            <person name="Malay A.D."/>
            <person name="Moran D.A.P."/>
            <person name="Tomita M."/>
            <person name="Numata K."/>
            <person name="Arakawa K."/>
        </authorList>
    </citation>
    <scope>NUCLEOTIDE SEQUENCE</scope>
</reference>
<dbReference type="Proteomes" id="UP000887116">
    <property type="component" value="Unassembled WGS sequence"/>
</dbReference>
<accession>A0A8X6EZA4</accession>
<dbReference type="AlphaFoldDB" id="A0A8X6EZA4"/>
<name>A0A8X6EZA4_TRICU</name>
<dbReference type="EMBL" id="BMAO01010120">
    <property type="protein sequence ID" value="GFQ64964.1"/>
    <property type="molecule type" value="Genomic_DNA"/>
</dbReference>
<evidence type="ECO:0000313" key="2">
    <source>
        <dbReference type="Proteomes" id="UP000887116"/>
    </source>
</evidence>
<sequence>MEKGLIAASAECSVCKKAMRLVKKNSSDGYIWECRKKGANGHRMKRSVRKNSWFEESKLSMLDILKLTSKARLSSCESEREMSARVPKKTDFLSVRSYQFTSLCSQVGSS</sequence>
<protein>
    <submittedName>
        <fullName evidence="1">Uncharacterized protein</fullName>
    </submittedName>
</protein>